<dbReference type="PANTHER" id="PTHR45962:SF1">
    <property type="entry name" value="N-FATTY-ACYL-AMINO ACID SYNTHASE_HYDROLASE PM20D1"/>
    <property type="match status" value="1"/>
</dbReference>
<dbReference type="RefSeq" id="XP_002553567.1">
    <property type="nucleotide sequence ID" value="XM_002553521.1"/>
</dbReference>
<keyword evidence="3 7" id="KW-0479">Metal-binding</keyword>
<evidence type="ECO:0000256" key="8">
    <source>
        <dbReference type="SAM" id="Phobius"/>
    </source>
</evidence>
<comment type="similarity">
    <text evidence="1">Belongs to the peptidase M20A family.</text>
</comment>
<dbReference type="eggNOG" id="KOG2275">
    <property type="taxonomic scope" value="Eukaryota"/>
</dbReference>
<dbReference type="GO" id="GO:0051603">
    <property type="term" value="P:proteolysis involved in protein catabolic process"/>
    <property type="evidence" value="ECO:0007669"/>
    <property type="project" value="TreeGrafter"/>
</dbReference>
<dbReference type="KEGG" id="lth:KLTH0E01804g"/>
<evidence type="ECO:0000256" key="3">
    <source>
        <dbReference type="ARBA" id="ARBA00022723"/>
    </source>
</evidence>
<dbReference type="SUPFAM" id="SSF53187">
    <property type="entry name" value="Zn-dependent exopeptidases"/>
    <property type="match status" value="1"/>
</dbReference>
<dbReference type="InterPro" id="IPR036264">
    <property type="entry name" value="Bact_exopeptidase_dim_dom"/>
</dbReference>
<keyword evidence="8" id="KW-0812">Transmembrane</keyword>
<dbReference type="Proteomes" id="UP000002036">
    <property type="component" value="Chromosome E"/>
</dbReference>
<dbReference type="STRING" id="559295.C5DH69"/>
<evidence type="ECO:0000259" key="9">
    <source>
        <dbReference type="Pfam" id="PF07687"/>
    </source>
</evidence>
<proteinExistence type="inferred from homology"/>
<dbReference type="GO" id="GO:0004181">
    <property type="term" value="F:metallocarboxypeptidase activity"/>
    <property type="evidence" value="ECO:0007669"/>
    <property type="project" value="InterPro"/>
</dbReference>
<evidence type="ECO:0000313" key="10">
    <source>
        <dbReference type="EMBL" id="CAR23130.1"/>
    </source>
</evidence>
<evidence type="ECO:0000256" key="6">
    <source>
        <dbReference type="PIRSR" id="PIRSR037217-1"/>
    </source>
</evidence>
<dbReference type="OrthoDB" id="3064516at2759"/>
<feature type="active site" evidence="6">
    <location>
        <position position="162"/>
    </location>
</feature>
<keyword evidence="11" id="KW-1185">Reference proteome</keyword>
<dbReference type="GO" id="GO:0000328">
    <property type="term" value="C:fungal-type vacuole lumen"/>
    <property type="evidence" value="ECO:0007669"/>
    <property type="project" value="TreeGrafter"/>
</dbReference>
<evidence type="ECO:0000256" key="7">
    <source>
        <dbReference type="PIRSR" id="PIRSR037217-2"/>
    </source>
</evidence>
<keyword evidence="8" id="KW-1133">Transmembrane helix</keyword>
<dbReference type="InterPro" id="IPR011650">
    <property type="entry name" value="Peptidase_M20_dimer"/>
</dbReference>
<dbReference type="GO" id="GO:0046872">
    <property type="term" value="F:metal ion binding"/>
    <property type="evidence" value="ECO:0007669"/>
    <property type="project" value="UniProtKB-KW"/>
</dbReference>
<dbReference type="Gene3D" id="1.10.150.900">
    <property type="match status" value="1"/>
</dbReference>
<dbReference type="InterPro" id="IPR002933">
    <property type="entry name" value="Peptidase_M20"/>
</dbReference>
<feature type="binding site" evidence="7">
    <location>
        <position position="237"/>
    </location>
    <ligand>
        <name>Zn(2+)</name>
        <dbReference type="ChEBI" id="CHEBI:29105"/>
        <label>1</label>
    </ligand>
</feature>
<keyword evidence="8" id="KW-0472">Membrane</keyword>
<dbReference type="InParanoid" id="C5DH69"/>
<protein>
    <submittedName>
        <fullName evidence="10">KLTH0E01804p</fullName>
    </submittedName>
</protein>
<dbReference type="HOGENOM" id="CLU_021802_11_0_1"/>
<dbReference type="Pfam" id="PF01546">
    <property type="entry name" value="Peptidase_M20"/>
    <property type="match status" value="1"/>
</dbReference>
<evidence type="ECO:0000256" key="1">
    <source>
        <dbReference type="ARBA" id="ARBA00006247"/>
    </source>
</evidence>
<evidence type="ECO:0000256" key="2">
    <source>
        <dbReference type="ARBA" id="ARBA00022670"/>
    </source>
</evidence>
<dbReference type="SUPFAM" id="SSF55031">
    <property type="entry name" value="Bacterial exopeptidase dimerisation domain"/>
    <property type="match status" value="1"/>
</dbReference>
<sequence>MTNDYIPIDRPKPVQARRKWMITALAAFLTVCLCRLAYVTSHRAPPAGQTLACDSVKTISELPVHKIQKLLDDKALYNQTLAKLQNAVRVPTEVYDTVVNPEIDADDAVWAPFVEIHKQLARDFPAVWANLRVEKVNHYGLLITWEGSDSDLKPAMFAAHMDVVPVERKTWSQWKHEPFSGDLTVDPDFGTLLWGRGSFDDKNMLIGVLQALEYMLTQEPEFKPKRGVVVSVGFDEEIGGHFGAAYLTKILQERYGHKGMLSIIDEGVVGVKEIENVMIAAPGIGEKGRIDLWFHLNTPGGHSSVPPDHTSIGIAAELISDIESEKFPATFAPQNPLSQYYRCIAKNSDTMEKSLKRDFEFSMQDPKANSRVVEYLIETGGKKIEYLLRSTHAVDIIQGGIKANALPETVSFLVDSRIAVDSSVAEVQDVFIKRAVKIAKKYDLGVVFEGEVLLPATPNGNFNITLAGKPLEPAPPSPENDVWGIFAGSIKTFYEDVIFPKTFSEPRELVVGPSIMSANTDTAHYWDLTDNIYRYQPGFAMEDTLSTIHSVNEHINFDTVMHVVGFTYGYIHAVNKFEK</sequence>
<feature type="binding site" evidence="7">
    <location>
        <position position="200"/>
    </location>
    <ligand>
        <name>Zn(2+)</name>
        <dbReference type="ChEBI" id="CHEBI:29105"/>
        <label>1</label>
    </ligand>
</feature>
<evidence type="ECO:0000313" key="11">
    <source>
        <dbReference type="Proteomes" id="UP000002036"/>
    </source>
</evidence>
<feature type="domain" description="Peptidase M20 dimerisation" evidence="9">
    <location>
        <begin position="284"/>
        <end position="442"/>
    </location>
</feature>
<name>C5DH69_LACTC</name>
<feature type="binding site" evidence="7">
    <location>
        <position position="160"/>
    </location>
    <ligand>
        <name>Zn(2+)</name>
        <dbReference type="ChEBI" id="CHEBI:29105"/>
        <label>2</label>
    </ligand>
</feature>
<dbReference type="InterPro" id="IPR047177">
    <property type="entry name" value="Pept_M20A"/>
</dbReference>
<feature type="active site" description="Proton acceptor" evidence="6">
    <location>
        <position position="236"/>
    </location>
</feature>
<dbReference type="AlphaFoldDB" id="C5DH69"/>
<dbReference type="InterPro" id="IPR017141">
    <property type="entry name" value="Pept_M20_carboxypep"/>
</dbReference>
<gene>
    <name evidence="10" type="ordered locus">KLTH0E01804g</name>
</gene>
<feature type="binding site" evidence="7">
    <location>
        <position position="265"/>
    </location>
    <ligand>
        <name>Zn(2+)</name>
        <dbReference type="ChEBI" id="CHEBI:29105"/>
        <label>2</label>
    </ligand>
</feature>
<dbReference type="CDD" id="cd05674">
    <property type="entry name" value="M20_yscS"/>
    <property type="match status" value="1"/>
</dbReference>
<evidence type="ECO:0000256" key="5">
    <source>
        <dbReference type="ARBA" id="ARBA00022833"/>
    </source>
</evidence>
<reference evidence="10 11" key="1">
    <citation type="journal article" date="2009" name="Genome Res.">
        <title>Comparative genomics of protoploid Saccharomycetaceae.</title>
        <authorList>
            <consortium name="The Genolevures Consortium"/>
            <person name="Souciet J.-L."/>
            <person name="Dujon B."/>
            <person name="Gaillardin C."/>
            <person name="Johnston M."/>
            <person name="Baret P.V."/>
            <person name="Cliften P."/>
            <person name="Sherman D.J."/>
            <person name="Weissenbach J."/>
            <person name="Westhof E."/>
            <person name="Wincker P."/>
            <person name="Jubin C."/>
            <person name="Poulain J."/>
            <person name="Barbe V."/>
            <person name="Segurens B."/>
            <person name="Artiguenave F."/>
            <person name="Anthouard V."/>
            <person name="Vacherie B."/>
            <person name="Val M.-E."/>
            <person name="Fulton R.S."/>
            <person name="Minx P."/>
            <person name="Wilson R."/>
            <person name="Durrens P."/>
            <person name="Jean G."/>
            <person name="Marck C."/>
            <person name="Martin T."/>
            <person name="Nikolski M."/>
            <person name="Rolland T."/>
            <person name="Seret M.-L."/>
            <person name="Casaregola S."/>
            <person name="Despons L."/>
            <person name="Fairhead C."/>
            <person name="Fischer G."/>
            <person name="Lafontaine I."/>
            <person name="Leh V."/>
            <person name="Lemaire M."/>
            <person name="de Montigny J."/>
            <person name="Neuveglise C."/>
            <person name="Thierry A."/>
            <person name="Blanc-Lenfle I."/>
            <person name="Bleykasten C."/>
            <person name="Diffels J."/>
            <person name="Fritsch E."/>
            <person name="Frangeul L."/>
            <person name="Goeffon A."/>
            <person name="Jauniaux N."/>
            <person name="Kachouri-Lafond R."/>
            <person name="Payen C."/>
            <person name="Potier S."/>
            <person name="Pribylova L."/>
            <person name="Ozanne C."/>
            <person name="Richard G.-F."/>
            <person name="Sacerdot C."/>
            <person name="Straub M.-L."/>
            <person name="Talla E."/>
        </authorList>
    </citation>
    <scope>NUCLEOTIDE SEQUENCE [LARGE SCALE GENOMIC DNA]</scope>
    <source>
        <strain evidence="11">ATCC 56472 / CBS 6340 / NRRL Y-8284</strain>
    </source>
</reference>
<dbReference type="OMA" id="YGLLITW"/>
<dbReference type="EMBL" id="CU928169">
    <property type="protein sequence ID" value="CAR23130.1"/>
    <property type="molecule type" value="Genomic_DNA"/>
</dbReference>
<organism evidence="10 11">
    <name type="scientific">Lachancea thermotolerans (strain ATCC 56472 / CBS 6340 / NRRL Y-8284)</name>
    <name type="common">Yeast</name>
    <name type="synonym">Kluyveromyces thermotolerans</name>
    <dbReference type="NCBI Taxonomy" id="559295"/>
    <lineage>
        <taxon>Eukaryota</taxon>
        <taxon>Fungi</taxon>
        <taxon>Dikarya</taxon>
        <taxon>Ascomycota</taxon>
        <taxon>Saccharomycotina</taxon>
        <taxon>Saccharomycetes</taxon>
        <taxon>Saccharomycetales</taxon>
        <taxon>Saccharomycetaceae</taxon>
        <taxon>Lachancea</taxon>
    </lineage>
</organism>
<dbReference type="GeneID" id="8291706"/>
<keyword evidence="2" id="KW-0645">Protease</keyword>
<keyword evidence="4" id="KW-0378">Hydrolase</keyword>
<accession>C5DH69</accession>
<dbReference type="Gene3D" id="3.30.70.360">
    <property type="match status" value="1"/>
</dbReference>
<feature type="binding site" evidence="7">
    <location>
        <position position="549"/>
    </location>
    <ligand>
        <name>Zn(2+)</name>
        <dbReference type="ChEBI" id="CHEBI:29105"/>
        <label>1</label>
    </ligand>
</feature>
<dbReference type="Gene3D" id="3.40.630.10">
    <property type="entry name" value="Zn peptidases"/>
    <property type="match status" value="1"/>
</dbReference>
<dbReference type="PIRSF" id="PIRSF037217">
    <property type="entry name" value="Carboxypeptidase_S"/>
    <property type="match status" value="1"/>
</dbReference>
<dbReference type="PANTHER" id="PTHR45962">
    <property type="entry name" value="N-FATTY-ACYL-AMINO ACID SYNTHASE/HYDROLASE PM20D1"/>
    <property type="match status" value="1"/>
</dbReference>
<feature type="binding site" evidence="7">
    <location>
        <position position="200"/>
    </location>
    <ligand>
        <name>Zn(2+)</name>
        <dbReference type="ChEBI" id="CHEBI:29105"/>
        <label>2</label>
    </ligand>
</feature>
<feature type="transmembrane region" description="Helical" evidence="8">
    <location>
        <begin position="20"/>
        <end position="38"/>
    </location>
</feature>
<keyword evidence="5 7" id="KW-0862">Zinc</keyword>
<evidence type="ECO:0000256" key="4">
    <source>
        <dbReference type="ARBA" id="ARBA00022801"/>
    </source>
</evidence>
<dbReference type="Pfam" id="PF07687">
    <property type="entry name" value="M20_dimer"/>
    <property type="match status" value="1"/>
</dbReference>